<evidence type="ECO:0000256" key="1">
    <source>
        <dbReference type="SAM" id="Phobius"/>
    </source>
</evidence>
<dbReference type="Proteomes" id="UP000256829">
    <property type="component" value="Unassembled WGS sequence"/>
</dbReference>
<dbReference type="Pfam" id="PF18920">
    <property type="entry name" value="DUF5671"/>
    <property type="match status" value="1"/>
</dbReference>
<feature type="transmembrane region" description="Helical" evidence="1">
    <location>
        <begin position="185"/>
        <end position="204"/>
    </location>
</feature>
<dbReference type="InterPro" id="IPR043728">
    <property type="entry name" value="DUF5671"/>
</dbReference>
<gene>
    <name evidence="3" type="ORF">DX912_01350</name>
</gene>
<proteinExistence type="predicted"/>
<reference evidence="3 4" key="1">
    <citation type="submission" date="2018-08" db="EMBL/GenBank/DDBJ databases">
        <title>Lysobacter soli KCTC 22011, whole genome shotgun sequence.</title>
        <authorList>
            <person name="Zhang X."/>
            <person name="Feng G."/>
            <person name="Zhu H."/>
        </authorList>
    </citation>
    <scope>NUCLEOTIDE SEQUENCE [LARGE SCALE GENOMIC DNA]</scope>
    <source>
        <strain evidence="3 4">KCTC 22011</strain>
    </source>
</reference>
<feature type="domain" description="DUF5671" evidence="2">
    <location>
        <begin position="66"/>
        <end position="202"/>
    </location>
</feature>
<dbReference type="RefSeq" id="WP_115840655.1">
    <property type="nucleotide sequence ID" value="NZ_QTJR01000001.1"/>
</dbReference>
<keyword evidence="1" id="KW-1133">Transmembrane helix</keyword>
<feature type="transmembrane region" description="Helical" evidence="1">
    <location>
        <begin position="155"/>
        <end position="178"/>
    </location>
</feature>
<feature type="transmembrane region" description="Helical" evidence="1">
    <location>
        <begin position="67"/>
        <end position="92"/>
    </location>
</feature>
<evidence type="ECO:0000259" key="2">
    <source>
        <dbReference type="Pfam" id="PF18920"/>
    </source>
</evidence>
<evidence type="ECO:0000313" key="3">
    <source>
        <dbReference type="EMBL" id="RDY69436.1"/>
    </source>
</evidence>
<dbReference type="AlphaFoldDB" id="A0A3D8VJ94"/>
<dbReference type="EMBL" id="QTJR01000001">
    <property type="protein sequence ID" value="RDY69436.1"/>
    <property type="molecule type" value="Genomic_DNA"/>
</dbReference>
<accession>A0A3D8VJ94</accession>
<organism evidence="3 4">
    <name type="scientific">Lysobacter soli</name>
    <dbReference type="NCBI Taxonomy" id="453783"/>
    <lineage>
        <taxon>Bacteria</taxon>
        <taxon>Pseudomonadati</taxon>
        <taxon>Pseudomonadota</taxon>
        <taxon>Gammaproteobacteria</taxon>
        <taxon>Lysobacterales</taxon>
        <taxon>Lysobacteraceae</taxon>
        <taxon>Lysobacter</taxon>
    </lineage>
</organism>
<comment type="caution">
    <text evidence="3">The sequence shown here is derived from an EMBL/GenBank/DDBJ whole genome shotgun (WGS) entry which is preliminary data.</text>
</comment>
<keyword evidence="1" id="KW-0472">Membrane</keyword>
<protein>
    <recommendedName>
        <fullName evidence="2">DUF5671 domain-containing protein</fullName>
    </recommendedName>
</protein>
<feature type="transmembrane region" description="Helical" evidence="1">
    <location>
        <begin position="113"/>
        <end position="135"/>
    </location>
</feature>
<keyword evidence="4" id="KW-1185">Reference proteome</keyword>
<keyword evidence="1" id="KW-0812">Transmembrane</keyword>
<sequence>MASGSQELERFVHEALLRGESKASIAKALSDAGWRDEQTRGVIDAYADVPFAVPVPRPRASLSAREAFLYLVMFASLYFATWHLGSLLFDLINIAWPDAADPNYAWRSFDSSLRWSCAALIIAFPVFAFVSWFVARDVARDPIKRLSPVRRWLTYLTLFVAAAVLIGDLTTLVFNLLGGELTTRFVLKVVVVGVLAGGVFGYYLQDLRREEGAGPGRMWSGRGWLIGAGVAVLAALVAAFFVMRTPMEARQARQDQRRIEDLTALKAEIEGWTRRTGELPSTLFELSQQPGARVNLADPFDAQPYDYQVVNARRYQLCATFVTDSAAIADAAVYAERQWRHPRGRHCFVLTVPEQKDD</sequence>
<name>A0A3D8VJ94_9GAMM</name>
<evidence type="ECO:0000313" key="4">
    <source>
        <dbReference type="Proteomes" id="UP000256829"/>
    </source>
</evidence>
<feature type="transmembrane region" description="Helical" evidence="1">
    <location>
        <begin position="224"/>
        <end position="243"/>
    </location>
</feature>